<reference evidence="11 12" key="1">
    <citation type="submission" date="2018-09" db="EMBL/GenBank/DDBJ databases">
        <title>Genome sequencing of strain 2DFW10M-5.</title>
        <authorList>
            <person name="Heo J."/>
            <person name="Kim S.-J."/>
            <person name="Kwon S.-W."/>
        </authorList>
    </citation>
    <scope>NUCLEOTIDE SEQUENCE [LARGE SCALE GENOMIC DNA]</scope>
    <source>
        <strain evidence="11 12">2DFW10M-5</strain>
    </source>
</reference>
<dbReference type="InterPro" id="IPR039793">
    <property type="entry name" value="UROS/Hem4"/>
</dbReference>
<dbReference type="EMBL" id="CP032624">
    <property type="protein sequence ID" value="AYG03676.1"/>
    <property type="molecule type" value="Genomic_DNA"/>
</dbReference>
<evidence type="ECO:0000256" key="8">
    <source>
        <dbReference type="ARBA" id="ARBA00048617"/>
    </source>
</evidence>
<dbReference type="PANTHER" id="PTHR38042:SF1">
    <property type="entry name" value="UROPORPHYRINOGEN-III SYNTHASE, CHLOROPLASTIC"/>
    <property type="match status" value="1"/>
</dbReference>
<keyword evidence="12" id="KW-1185">Reference proteome</keyword>
<comment type="pathway">
    <text evidence="1 9">Porphyrin-containing compound metabolism; protoporphyrin-IX biosynthesis; coproporphyrinogen-III from 5-aminolevulinate: step 3/4.</text>
</comment>
<evidence type="ECO:0000256" key="9">
    <source>
        <dbReference type="RuleBase" id="RU366031"/>
    </source>
</evidence>
<comment type="function">
    <text evidence="6 9">Catalyzes cyclization of the linear tetrapyrrole, hydroxymethylbilane, to the macrocyclic uroporphyrinogen III.</text>
</comment>
<comment type="catalytic activity">
    <reaction evidence="8 9">
        <text>hydroxymethylbilane = uroporphyrinogen III + H2O</text>
        <dbReference type="Rhea" id="RHEA:18965"/>
        <dbReference type="ChEBI" id="CHEBI:15377"/>
        <dbReference type="ChEBI" id="CHEBI:57308"/>
        <dbReference type="ChEBI" id="CHEBI:57845"/>
        <dbReference type="EC" id="4.2.1.75"/>
    </reaction>
</comment>
<evidence type="ECO:0000256" key="6">
    <source>
        <dbReference type="ARBA" id="ARBA00037589"/>
    </source>
</evidence>
<dbReference type="UniPathway" id="UPA00251">
    <property type="reaction ID" value="UER00320"/>
</dbReference>
<dbReference type="EC" id="4.2.1.75" evidence="3 9"/>
<evidence type="ECO:0000256" key="4">
    <source>
        <dbReference type="ARBA" id="ARBA00023239"/>
    </source>
</evidence>
<evidence type="ECO:0000256" key="5">
    <source>
        <dbReference type="ARBA" id="ARBA00023244"/>
    </source>
</evidence>
<dbReference type="GO" id="GO:0004852">
    <property type="term" value="F:uroporphyrinogen-III synthase activity"/>
    <property type="evidence" value="ECO:0007669"/>
    <property type="project" value="UniProtKB-UniRule"/>
</dbReference>
<evidence type="ECO:0000256" key="3">
    <source>
        <dbReference type="ARBA" id="ARBA00013109"/>
    </source>
</evidence>
<dbReference type="RefSeq" id="WP_120789209.1">
    <property type="nucleotide sequence ID" value="NZ_CP032624.1"/>
</dbReference>
<dbReference type="Pfam" id="PF02602">
    <property type="entry name" value="HEM4"/>
    <property type="match status" value="1"/>
</dbReference>
<dbReference type="Gene3D" id="3.40.50.10090">
    <property type="match status" value="2"/>
</dbReference>
<feature type="domain" description="Tetrapyrrole biosynthesis uroporphyrinogen III synthase" evidence="10">
    <location>
        <begin position="28"/>
        <end position="250"/>
    </location>
</feature>
<keyword evidence="4 9" id="KW-0456">Lyase</keyword>
<protein>
    <recommendedName>
        <fullName evidence="7 9">Uroporphyrinogen-III synthase</fullName>
        <ecNumber evidence="3 9">4.2.1.75</ecNumber>
    </recommendedName>
</protein>
<evidence type="ECO:0000256" key="7">
    <source>
        <dbReference type="ARBA" id="ARBA00040167"/>
    </source>
</evidence>
<dbReference type="InterPro" id="IPR036108">
    <property type="entry name" value="4pyrrol_syn_uPrphyn_synt_sf"/>
</dbReference>
<dbReference type="AlphaFoldDB" id="A0A387BRR6"/>
<evidence type="ECO:0000256" key="2">
    <source>
        <dbReference type="ARBA" id="ARBA00008133"/>
    </source>
</evidence>
<accession>A0A387BRR6</accession>
<dbReference type="CDD" id="cd06578">
    <property type="entry name" value="HemD"/>
    <property type="match status" value="1"/>
</dbReference>
<evidence type="ECO:0000313" key="12">
    <source>
        <dbReference type="Proteomes" id="UP000275069"/>
    </source>
</evidence>
<dbReference type="OrthoDB" id="9815856at2"/>
<gene>
    <name evidence="11" type="ORF">D7I44_09100</name>
</gene>
<name>A0A387BRR6_9MICO</name>
<dbReference type="PANTHER" id="PTHR38042">
    <property type="entry name" value="UROPORPHYRINOGEN-III SYNTHASE, CHLOROPLASTIC"/>
    <property type="match status" value="1"/>
</dbReference>
<dbReference type="GO" id="GO:0006782">
    <property type="term" value="P:protoporphyrinogen IX biosynthetic process"/>
    <property type="evidence" value="ECO:0007669"/>
    <property type="project" value="UniProtKB-UniRule"/>
</dbReference>
<dbReference type="Proteomes" id="UP000275069">
    <property type="component" value="Chromosome"/>
</dbReference>
<proteinExistence type="inferred from homology"/>
<evidence type="ECO:0000259" key="10">
    <source>
        <dbReference type="Pfam" id="PF02602"/>
    </source>
</evidence>
<evidence type="ECO:0000313" key="11">
    <source>
        <dbReference type="EMBL" id="AYG03676.1"/>
    </source>
</evidence>
<dbReference type="GO" id="GO:0006780">
    <property type="term" value="P:uroporphyrinogen III biosynthetic process"/>
    <property type="evidence" value="ECO:0007669"/>
    <property type="project" value="UniProtKB-UniRule"/>
</dbReference>
<dbReference type="InterPro" id="IPR003754">
    <property type="entry name" value="4pyrrol_synth_uPrphyn_synth"/>
</dbReference>
<keyword evidence="5 9" id="KW-0627">Porphyrin biosynthesis</keyword>
<organism evidence="11 12">
    <name type="scientific">Gryllotalpicola protaetiae</name>
    <dbReference type="NCBI Taxonomy" id="2419771"/>
    <lineage>
        <taxon>Bacteria</taxon>
        <taxon>Bacillati</taxon>
        <taxon>Actinomycetota</taxon>
        <taxon>Actinomycetes</taxon>
        <taxon>Micrococcales</taxon>
        <taxon>Microbacteriaceae</taxon>
        <taxon>Gryllotalpicola</taxon>
    </lineage>
</organism>
<dbReference type="SUPFAM" id="SSF69618">
    <property type="entry name" value="HemD-like"/>
    <property type="match status" value="1"/>
</dbReference>
<dbReference type="KEGG" id="gry:D7I44_09100"/>
<comment type="similarity">
    <text evidence="2 9">Belongs to the uroporphyrinogen-III synthase family.</text>
</comment>
<evidence type="ECO:0000256" key="1">
    <source>
        <dbReference type="ARBA" id="ARBA00004772"/>
    </source>
</evidence>
<sequence>MTEQRPTAEKPLGGWRVLVPRGGPWGDTVAADLRAQGAQPVIAPMINFAPAADAIVVTAALERLAEGEYDWLTATSATTVDVLQSYRAVIPESTRVAAVGETTAAALVAAGYRVDLVPVANNSAKGLLVEWPEATGGASGLRVLALQSEIAKPTLTEGLEHLGHHVDAVVAYRTVGVPVDEKIIGDVRAGNVNAILVTSGSVAEQVAAQLGPIPAGTLIAAIGPQTAHDARDYGLDVHLVAAERSADSLIDAVVQASRSTRP</sequence>